<protein>
    <submittedName>
        <fullName evidence="2">Uncharacterized protein</fullName>
    </submittedName>
</protein>
<dbReference type="VEuPathDB" id="FungiDB:SPRG_11336"/>
<feature type="region of interest" description="Disordered" evidence="1">
    <location>
        <begin position="1"/>
        <end position="45"/>
    </location>
</feature>
<dbReference type="AlphaFoldDB" id="A0A067BV27"/>
<sequence length="210" mass="23256">MARPTPTTRPRPGPHPNIDQLASSTSSPALRTPRTQANDGCTPHGTIDLTVPEGTSLRSFRSVGTHPVSDDTLDSLEHFARFCLQSRGHQPETSDRIAGHSFILDGEAGNDIPELTVPSHSPYDDKYKYHITLFDSVPDRTAFLKWFALRTNALLTAYMPSRLDDLHNSKCRIVFRTKEVPAILRLTETTSLREVAGEDEKLGEEPGPNV</sequence>
<dbReference type="KEGG" id="spar:SPRG_11336"/>
<evidence type="ECO:0000313" key="3">
    <source>
        <dbReference type="Proteomes" id="UP000030745"/>
    </source>
</evidence>
<dbReference type="OrthoDB" id="10582413at2759"/>
<accession>A0A067BV27</accession>
<reference evidence="2 3" key="1">
    <citation type="journal article" date="2013" name="PLoS Genet.">
        <title>Distinctive expansion of potential virulence genes in the genome of the oomycete fish pathogen Saprolegnia parasitica.</title>
        <authorList>
            <person name="Jiang R.H."/>
            <person name="de Bruijn I."/>
            <person name="Haas B.J."/>
            <person name="Belmonte R."/>
            <person name="Lobach L."/>
            <person name="Christie J."/>
            <person name="van den Ackerveken G."/>
            <person name="Bottin A."/>
            <person name="Bulone V."/>
            <person name="Diaz-Moreno S.M."/>
            <person name="Dumas B."/>
            <person name="Fan L."/>
            <person name="Gaulin E."/>
            <person name="Govers F."/>
            <person name="Grenville-Briggs L.J."/>
            <person name="Horner N.R."/>
            <person name="Levin J.Z."/>
            <person name="Mammella M."/>
            <person name="Meijer H.J."/>
            <person name="Morris P."/>
            <person name="Nusbaum C."/>
            <person name="Oome S."/>
            <person name="Phillips A.J."/>
            <person name="van Rooyen D."/>
            <person name="Rzeszutek E."/>
            <person name="Saraiva M."/>
            <person name="Secombes C.J."/>
            <person name="Seidl M.F."/>
            <person name="Snel B."/>
            <person name="Stassen J.H."/>
            <person name="Sykes S."/>
            <person name="Tripathy S."/>
            <person name="van den Berg H."/>
            <person name="Vega-Arreguin J.C."/>
            <person name="Wawra S."/>
            <person name="Young S.K."/>
            <person name="Zeng Q."/>
            <person name="Dieguez-Uribeondo J."/>
            <person name="Russ C."/>
            <person name="Tyler B.M."/>
            <person name="van West P."/>
        </authorList>
    </citation>
    <scope>NUCLEOTIDE SEQUENCE [LARGE SCALE GENOMIC DNA]</scope>
    <source>
        <strain evidence="2 3">CBS 223.65</strain>
    </source>
</reference>
<name>A0A067BV27_SAPPC</name>
<dbReference type="EMBL" id="KK583269">
    <property type="protein sequence ID" value="KDO22384.1"/>
    <property type="molecule type" value="Genomic_DNA"/>
</dbReference>
<keyword evidence="3" id="KW-1185">Reference proteome</keyword>
<evidence type="ECO:0000256" key="1">
    <source>
        <dbReference type="SAM" id="MobiDB-lite"/>
    </source>
</evidence>
<dbReference type="Proteomes" id="UP000030745">
    <property type="component" value="Unassembled WGS sequence"/>
</dbReference>
<dbReference type="GeneID" id="24133380"/>
<feature type="compositionally biased region" description="Polar residues" evidence="1">
    <location>
        <begin position="20"/>
        <end position="39"/>
    </location>
</feature>
<proteinExistence type="predicted"/>
<evidence type="ECO:0000313" key="2">
    <source>
        <dbReference type="EMBL" id="KDO22384.1"/>
    </source>
</evidence>
<dbReference type="RefSeq" id="XP_012206907.1">
    <property type="nucleotide sequence ID" value="XM_012351517.1"/>
</dbReference>
<organism evidence="2 3">
    <name type="scientific">Saprolegnia parasitica (strain CBS 223.65)</name>
    <dbReference type="NCBI Taxonomy" id="695850"/>
    <lineage>
        <taxon>Eukaryota</taxon>
        <taxon>Sar</taxon>
        <taxon>Stramenopiles</taxon>
        <taxon>Oomycota</taxon>
        <taxon>Saprolegniomycetes</taxon>
        <taxon>Saprolegniales</taxon>
        <taxon>Saprolegniaceae</taxon>
        <taxon>Saprolegnia</taxon>
    </lineage>
</organism>
<gene>
    <name evidence="2" type="ORF">SPRG_11336</name>
</gene>